<dbReference type="EC" id="3.1.26.4" evidence="2"/>
<gene>
    <name evidence="5" type="ORF">H4Q32_000704</name>
</gene>
<comment type="caution">
    <text evidence="5">The sequence shown here is derived from an EMBL/GenBank/DDBJ whole genome shotgun (WGS) entry which is preliminary data.</text>
</comment>
<dbReference type="SUPFAM" id="SSF56672">
    <property type="entry name" value="DNA/RNA polymerases"/>
    <property type="match status" value="1"/>
</dbReference>
<organism evidence="5 6">
    <name type="scientific">Labeo rohita</name>
    <name type="common">Indian major carp</name>
    <name type="synonym">Cyprinus rohita</name>
    <dbReference type="NCBI Taxonomy" id="84645"/>
    <lineage>
        <taxon>Eukaryota</taxon>
        <taxon>Metazoa</taxon>
        <taxon>Chordata</taxon>
        <taxon>Craniata</taxon>
        <taxon>Vertebrata</taxon>
        <taxon>Euteleostomi</taxon>
        <taxon>Actinopterygii</taxon>
        <taxon>Neopterygii</taxon>
        <taxon>Teleostei</taxon>
        <taxon>Ostariophysi</taxon>
        <taxon>Cypriniformes</taxon>
        <taxon>Cyprinidae</taxon>
        <taxon>Labeoninae</taxon>
        <taxon>Labeonini</taxon>
        <taxon>Labeo</taxon>
    </lineage>
</organism>
<dbReference type="Pfam" id="PF17919">
    <property type="entry name" value="RT_RNaseH_2"/>
    <property type="match status" value="1"/>
</dbReference>
<dbReference type="CDD" id="cd09274">
    <property type="entry name" value="RNase_HI_RT_Ty3"/>
    <property type="match status" value="1"/>
</dbReference>
<evidence type="ECO:0000259" key="4">
    <source>
        <dbReference type="Pfam" id="PF17919"/>
    </source>
</evidence>
<dbReference type="Gene3D" id="3.10.20.370">
    <property type="match status" value="1"/>
</dbReference>
<comment type="similarity">
    <text evidence="1">Belongs to the beta type-B retroviral polymerase family. HERV class-II K(HML-2) pol subfamily.</text>
</comment>
<dbReference type="Pfam" id="PF00078">
    <property type="entry name" value="RVT_1"/>
    <property type="match status" value="1"/>
</dbReference>
<dbReference type="InterPro" id="IPR043128">
    <property type="entry name" value="Rev_trsase/Diguanyl_cyclase"/>
</dbReference>
<evidence type="ECO:0000313" key="6">
    <source>
        <dbReference type="Proteomes" id="UP000830375"/>
    </source>
</evidence>
<dbReference type="InterPro" id="IPR043502">
    <property type="entry name" value="DNA/RNA_pol_sf"/>
</dbReference>
<reference evidence="5 6" key="1">
    <citation type="submission" date="2022-01" db="EMBL/GenBank/DDBJ databases">
        <title>A high-quality chromosome-level genome assembly of rohu carp, Labeo rohita.</title>
        <authorList>
            <person name="Arick M.A. II"/>
            <person name="Hsu C.-Y."/>
            <person name="Magbanua Z."/>
            <person name="Pechanova O."/>
            <person name="Grover C."/>
            <person name="Miller E."/>
            <person name="Thrash A."/>
            <person name="Ezzel L."/>
            <person name="Alam S."/>
            <person name="Benzie J."/>
            <person name="Hamilton M."/>
            <person name="Karsi A."/>
            <person name="Lawrence M.L."/>
            <person name="Peterson D.G."/>
        </authorList>
    </citation>
    <scope>NUCLEOTIDE SEQUENCE [LARGE SCALE GENOMIC DNA]</scope>
    <source>
        <strain evidence="6">BAU-BD-2019</strain>
        <tissue evidence="5">Blood</tissue>
    </source>
</reference>
<name>A0ABQ8LLC7_LABRO</name>
<dbReference type="InterPro" id="IPR000477">
    <property type="entry name" value="RT_dom"/>
</dbReference>
<keyword evidence="6" id="KW-1185">Reference proteome</keyword>
<sequence>MMEMYGIQAPRMDWTSANLPEERRRFKQQAELMISGPLREKREPEKCSYLLLWIGEKGLDIYNTWSLSEDEAKKLQTYYDNDEMVRDRIVFATNSPRVRKKLLSQGAELTLDKAIDIARSHELARIQLKEMTGSKDGPKMCFVNATKRQNAHRYTKTKDHKLVHRECDRCASSHSPREACPTRGKQLQNSEEEQCELYIDSITTVNANKNNVQAYADIKVGPSQQTIRFKIDSGVDINALPNNCYGSRRTTEELTRLGSLDEDTHRSLTDDRTYGTHTTEWVPVAPPTQSITAYGGNALEVRGTCMLEYEHDDRSALLEDLNKAIQRPNYPLPTLEEVTTKLTGARYFSFLDARSGYWTIKLSTESSMLTTFNTPFGRYRFLRLPFGINSAQDEFQRRVNETYEGLKGVAAIVDDILVYGRDKEEHDTNLRPMLQRTRERGLQRNPNKCRVGILEVSYFGHRLSCEGISPDPQKVIAIQEMQPPQSKPELETILRMVNYQARFTPHLSEVNAPLRQLLKQDSEFIWDAVHDRAFKQIQELITNHPVLTYFDPQMDLTLQVDTSKSGLGAVLLQHDKPVACASKSLNSTEQNYAQIDKELYTVFFRCKRFHKYMYSRKVTVESDHKPLEAILKKPLTSAPPRLQRMILQLQKYDIHILHKSGKQILVADTIY</sequence>
<evidence type="ECO:0000256" key="1">
    <source>
        <dbReference type="ARBA" id="ARBA00010879"/>
    </source>
</evidence>
<evidence type="ECO:0000256" key="2">
    <source>
        <dbReference type="ARBA" id="ARBA00012180"/>
    </source>
</evidence>
<proteinExistence type="inferred from homology"/>
<dbReference type="EMBL" id="JACTAM010000022">
    <property type="protein sequence ID" value="KAI2650666.1"/>
    <property type="molecule type" value="Genomic_DNA"/>
</dbReference>
<dbReference type="InterPro" id="IPR050951">
    <property type="entry name" value="Retrovirus_Pol_polyprotein"/>
</dbReference>
<dbReference type="InterPro" id="IPR041577">
    <property type="entry name" value="RT_RNaseH_2"/>
</dbReference>
<accession>A0ABQ8LLC7</accession>
<dbReference type="CDD" id="cd01647">
    <property type="entry name" value="RT_LTR"/>
    <property type="match status" value="1"/>
</dbReference>
<feature type="domain" description="Reverse transcriptase/retrotransposon-derived protein RNase H-like" evidence="4">
    <location>
        <begin position="526"/>
        <end position="620"/>
    </location>
</feature>
<dbReference type="PANTHER" id="PTHR37984">
    <property type="entry name" value="PROTEIN CBG26694"/>
    <property type="match status" value="1"/>
</dbReference>
<dbReference type="Gene3D" id="3.30.70.270">
    <property type="match status" value="2"/>
</dbReference>
<dbReference type="Proteomes" id="UP000830375">
    <property type="component" value="Unassembled WGS sequence"/>
</dbReference>
<dbReference type="Gene3D" id="3.10.10.10">
    <property type="entry name" value="HIV Type 1 Reverse Transcriptase, subunit A, domain 1"/>
    <property type="match status" value="1"/>
</dbReference>
<evidence type="ECO:0000313" key="5">
    <source>
        <dbReference type="EMBL" id="KAI2650666.1"/>
    </source>
</evidence>
<feature type="domain" description="Reverse transcriptase" evidence="3">
    <location>
        <begin position="320"/>
        <end position="462"/>
    </location>
</feature>
<protein>
    <recommendedName>
        <fullName evidence="2">ribonuclease H</fullName>
        <ecNumber evidence="2">3.1.26.4</ecNumber>
    </recommendedName>
</protein>
<dbReference type="PANTHER" id="PTHR37984:SF7">
    <property type="entry name" value="INTEGRASE CATALYTIC DOMAIN-CONTAINING PROTEIN"/>
    <property type="match status" value="1"/>
</dbReference>
<evidence type="ECO:0000259" key="3">
    <source>
        <dbReference type="Pfam" id="PF00078"/>
    </source>
</evidence>